<dbReference type="EMBL" id="JN638751">
    <property type="protein sequence ID" value="AEO93650.1"/>
    <property type="molecule type" value="Genomic_DNA"/>
</dbReference>
<dbReference type="RefSeq" id="YP_009015694.1">
    <property type="nucleotide sequence ID" value="NC_023719.1"/>
</dbReference>
<evidence type="ECO:0000313" key="2">
    <source>
        <dbReference type="Proteomes" id="UP000009273"/>
    </source>
</evidence>
<evidence type="ECO:0000313" key="1">
    <source>
        <dbReference type="EMBL" id="AEO93650.1"/>
    </source>
</evidence>
<reference evidence="1 2" key="1">
    <citation type="submission" date="2011-09" db="EMBL/GenBank/DDBJ databases">
        <authorList>
            <person name="Pope W.H."/>
            <person name="Pedulla M.L."/>
            <person name="Ford M.E."/>
            <person name="Peebles C.L."/>
            <person name="Hatfull G.H."/>
            <person name="Hendrix R.W."/>
        </authorList>
    </citation>
    <scope>NUCLEOTIDE SEQUENCE [LARGE SCALE GENOMIC DNA]</scope>
    <source>
        <strain evidence="1">G</strain>
    </source>
</reference>
<sequence length="150" mass="17930">MKNEEYYNLNFYKRGTVETKEFIFKDEIIEYIIEKIRIQGDSSYIPGYKSNSYYIPDDPGEVYLNCEGNLKLSIIEEKYGKFNDEDIEFLKDDLNENENFEEFLKAVLRDFKAHQISDFSIERKEIVVNKDSIYFLVEAGNFEINRDIEH</sequence>
<organism evidence="1 2">
    <name type="scientific">Bacillus phage G</name>
    <dbReference type="NCBI Taxonomy" id="2884420"/>
    <lineage>
        <taxon>Viruses</taxon>
        <taxon>Duplodnaviria</taxon>
        <taxon>Heunggongvirae</taxon>
        <taxon>Uroviricota</taxon>
        <taxon>Caudoviricetes</taxon>
        <taxon>Donellivirus</taxon>
        <taxon>Donellivirus gee</taxon>
    </lineage>
</organism>
<keyword evidence="2" id="KW-1185">Reference proteome</keyword>
<proteinExistence type="predicted"/>
<gene>
    <name evidence="1" type="primary">391</name>
    <name evidence="1" type="ORF">G_391</name>
</gene>
<dbReference type="KEGG" id="vg:18563606"/>
<name>G3MAD2_9CAUD</name>
<accession>G3MAD2</accession>
<dbReference type="Proteomes" id="UP000009273">
    <property type="component" value="Segment"/>
</dbReference>
<protein>
    <submittedName>
        <fullName evidence="1">Gp391</fullName>
    </submittedName>
</protein>
<dbReference type="GeneID" id="18563606"/>